<sequence length="490" mass="54859">MSKPLRLDPLFNDHMVIQRNKAFVVWGTGPDGERVTVSCRGESASDEVQQGQWRVTLPAMGVGESCELIVQAADSTITLVDVVFGDVWLAGGQSNMEWSLNKSKDANSAIESANLALLRYYEVPRVAFEVEGIKFKSKWKTCTPDNAGDFSAVAYYFARDLIASEQVPIGIIGCNWGGTSASCWVEEEVLQADPELSIYPKEFSEQMQGFDWQEFKLVNKAYNDAVNQHNRNFEAGHTGDELGLYPWPPPMSPQSFMRPSGLYETMLRKVFSFVIKGVIYYQGESDAHRPEMYSHLMEVLILDWRRQWKDEELPFLFVQLPIYACNNNPTGEEWPLIREAQQQAADRLSNTGMAVLLDCGEPADIHPIDKKPVGERLALLALDKVYGRAIKSSGPVYKELIMEDEQVVVHFDYVEAGLLIRGGGRLAGFEIAAEDGEFHLADAEIDGKTVRVSSEQVTLPRFVRYGWANVTDANLIGVDRLPAAPFRTIN</sequence>
<dbReference type="AlphaFoldDB" id="A0A6B8RUQ6"/>
<dbReference type="InterPro" id="IPR039329">
    <property type="entry name" value="SIAE"/>
</dbReference>
<dbReference type="GO" id="GO:0001681">
    <property type="term" value="F:sialate O-acetylesterase activity"/>
    <property type="evidence" value="ECO:0007669"/>
    <property type="project" value="InterPro"/>
</dbReference>
<evidence type="ECO:0000256" key="1">
    <source>
        <dbReference type="ARBA" id="ARBA00022801"/>
    </source>
</evidence>
<dbReference type="Proteomes" id="UP000426246">
    <property type="component" value="Chromosome"/>
</dbReference>
<gene>
    <name evidence="3" type="ORF">EHS13_31195</name>
</gene>
<dbReference type="InterPro" id="IPR005181">
    <property type="entry name" value="SASA"/>
</dbReference>
<dbReference type="EMBL" id="CP034235">
    <property type="protein sequence ID" value="QGQ99026.1"/>
    <property type="molecule type" value="Genomic_DNA"/>
</dbReference>
<dbReference type="Pfam" id="PF03629">
    <property type="entry name" value="SASA"/>
    <property type="match status" value="1"/>
</dbReference>
<evidence type="ECO:0000313" key="4">
    <source>
        <dbReference type="Proteomes" id="UP000426246"/>
    </source>
</evidence>
<name>A0A6B8RUQ6_9BACL</name>
<dbReference type="InterPro" id="IPR036514">
    <property type="entry name" value="SGNH_hydro_sf"/>
</dbReference>
<dbReference type="OrthoDB" id="9795554at2"/>
<dbReference type="PANTHER" id="PTHR22901:SF0">
    <property type="entry name" value="SIALATE O-ACETYLESTERASE"/>
    <property type="match status" value="1"/>
</dbReference>
<evidence type="ECO:0000259" key="2">
    <source>
        <dbReference type="Pfam" id="PF03629"/>
    </source>
</evidence>
<dbReference type="SUPFAM" id="SSF52266">
    <property type="entry name" value="SGNH hydrolase"/>
    <property type="match status" value="1"/>
</dbReference>
<dbReference type="KEGG" id="ppsc:EHS13_31195"/>
<dbReference type="RefSeq" id="WP_155704133.1">
    <property type="nucleotide sequence ID" value="NZ_CP034235.1"/>
</dbReference>
<keyword evidence="4" id="KW-1185">Reference proteome</keyword>
<proteinExistence type="predicted"/>
<reference evidence="4" key="1">
    <citation type="submission" date="2018-11" db="EMBL/GenBank/DDBJ databases">
        <title>Complete genome sequence of Paenibacillus sp. ML311-T8.</title>
        <authorList>
            <person name="Nam Y.-D."/>
            <person name="Kang J."/>
            <person name="Chung W.-H."/>
            <person name="Park Y.S."/>
        </authorList>
    </citation>
    <scope>NUCLEOTIDE SEQUENCE [LARGE SCALE GENOMIC DNA]</scope>
    <source>
        <strain evidence="4">ML311-T8</strain>
    </source>
</reference>
<protein>
    <submittedName>
        <fullName evidence="3">Sialate O-acetylesterase</fullName>
    </submittedName>
</protein>
<dbReference type="PANTHER" id="PTHR22901">
    <property type="entry name" value="SIALATE O-ACETYLESTERASE"/>
    <property type="match status" value="1"/>
</dbReference>
<keyword evidence="1" id="KW-0378">Hydrolase</keyword>
<dbReference type="Gene3D" id="3.40.50.1110">
    <property type="entry name" value="SGNH hydrolase"/>
    <property type="match status" value="1"/>
</dbReference>
<organism evidence="3 4">
    <name type="scientific">Paenibacillus psychroresistens</name>
    <dbReference type="NCBI Taxonomy" id="1778678"/>
    <lineage>
        <taxon>Bacteria</taxon>
        <taxon>Bacillati</taxon>
        <taxon>Bacillota</taxon>
        <taxon>Bacilli</taxon>
        <taxon>Bacillales</taxon>
        <taxon>Paenibacillaceae</taxon>
        <taxon>Paenibacillus</taxon>
    </lineage>
</organism>
<dbReference type="GO" id="GO:0005975">
    <property type="term" value="P:carbohydrate metabolic process"/>
    <property type="evidence" value="ECO:0007669"/>
    <property type="project" value="TreeGrafter"/>
</dbReference>
<evidence type="ECO:0000313" key="3">
    <source>
        <dbReference type="EMBL" id="QGQ99026.1"/>
    </source>
</evidence>
<feature type="domain" description="Sialate O-acetylesterase" evidence="2">
    <location>
        <begin position="255"/>
        <end position="353"/>
    </location>
</feature>
<accession>A0A6B8RUQ6</accession>